<sequence length="90" mass="9947">MLSDDITNLCRNLFVKSAELGRDDPMHGYLMKVAGRLQALRDQAFELERARIAPQFRGPVLIDLSNDKVIPLARFKRPVRPQAGDGGGAA</sequence>
<dbReference type="RefSeq" id="WP_013652410.1">
    <property type="nucleotide sequence ID" value="NC_015259.1"/>
</dbReference>
<dbReference type="Proteomes" id="UP000008130">
    <property type="component" value="Chromosome"/>
</dbReference>
<name>F2J5K9_POLGS</name>
<dbReference type="AlphaFoldDB" id="F2J5K9"/>
<dbReference type="OrthoDB" id="7870769at2"/>
<dbReference type="EMBL" id="CP002568">
    <property type="protein sequence ID" value="ADZ70093.1"/>
    <property type="molecule type" value="Genomic_DNA"/>
</dbReference>
<organism evidence="1 2">
    <name type="scientific">Polymorphum gilvum (strain LMG 25793 / CGMCC 1.9160 / SL003B-26A1)</name>
    <dbReference type="NCBI Taxonomy" id="991905"/>
    <lineage>
        <taxon>Bacteria</taxon>
        <taxon>Pseudomonadati</taxon>
        <taxon>Pseudomonadota</taxon>
        <taxon>Alphaproteobacteria</taxon>
        <taxon>Rhodobacterales</taxon>
        <taxon>Paracoccaceae</taxon>
        <taxon>Polymorphum</taxon>
    </lineage>
</organism>
<protein>
    <submittedName>
        <fullName evidence="1">Uncharacterized protein</fullName>
    </submittedName>
</protein>
<evidence type="ECO:0000313" key="1">
    <source>
        <dbReference type="EMBL" id="ADZ70093.1"/>
    </source>
</evidence>
<accession>F2J5K9</accession>
<gene>
    <name evidence="1" type="ordered locus">SL003B_1665</name>
</gene>
<evidence type="ECO:0000313" key="2">
    <source>
        <dbReference type="Proteomes" id="UP000008130"/>
    </source>
</evidence>
<dbReference type="KEGG" id="pgv:SL003B_1665"/>
<dbReference type="HOGENOM" id="CLU_2438270_0_0_5"/>
<proteinExistence type="predicted"/>
<keyword evidence="2" id="KW-1185">Reference proteome</keyword>
<dbReference type="STRING" id="991905.SL003B_1665"/>
<reference evidence="1 2" key="1">
    <citation type="journal article" date="2011" name="J. Bacteriol.">
        <title>Complete genome sequence of Polymorphum gilvum SL003B-26A1T, a crude oil-degrading bacterium from oil-polluted saline soil.</title>
        <authorList>
            <person name="Li S.G."/>
            <person name="Tang Y.Q."/>
            <person name="Nie Y."/>
            <person name="Cai M."/>
            <person name="Wu X.L."/>
        </authorList>
    </citation>
    <scope>NUCLEOTIDE SEQUENCE [LARGE SCALE GENOMIC DNA]</scope>
    <source>
        <strain evidence="2">LMG 25793 / CGMCC 1.9160 / SL003B-26A1</strain>
    </source>
</reference>